<dbReference type="RefSeq" id="WP_162229807.1">
    <property type="nucleotide sequence ID" value="NZ_WMHZ01000012.1"/>
</dbReference>
<name>A0A6N9R1F0_9MICC</name>
<dbReference type="EMBL" id="WMHZ01000012">
    <property type="protein sequence ID" value="NDO78471.1"/>
    <property type="molecule type" value="Genomic_DNA"/>
</dbReference>
<dbReference type="AlphaFoldDB" id="A0A6N9R1F0"/>
<protein>
    <submittedName>
        <fullName evidence="1">XRE family transcriptional regulator</fullName>
    </submittedName>
</protein>
<proteinExistence type="predicted"/>
<comment type="caution">
    <text evidence="1">The sequence shown here is derived from an EMBL/GenBank/DDBJ whole genome shotgun (WGS) entry which is preliminary data.</text>
</comment>
<evidence type="ECO:0000313" key="2">
    <source>
        <dbReference type="Proteomes" id="UP000471026"/>
    </source>
</evidence>
<reference evidence="1 2" key="1">
    <citation type="submission" date="2019-11" db="EMBL/GenBank/DDBJ databases">
        <title>Draft genome sequence of Kocuria indica DP-K7, a methyl red degrading Actinobacterium.</title>
        <authorList>
            <person name="Kumaran S."/>
            <person name="Tischler D."/>
            <person name="Ngo A.C.R."/>
            <person name="Schultes F."/>
        </authorList>
    </citation>
    <scope>NUCLEOTIDE SEQUENCE [LARGE SCALE GENOMIC DNA]</scope>
    <source>
        <strain evidence="1 2">DP-K7</strain>
    </source>
</reference>
<sequence length="57" mass="6646">MAERFVSTTEAPALLGVTRDALYKRDDWPEPDALIGKIRGWREETLLAWNELYRPRA</sequence>
<accession>A0A6N9R1F0</accession>
<dbReference type="Proteomes" id="UP000471026">
    <property type="component" value="Unassembled WGS sequence"/>
</dbReference>
<organism evidence="1 2">
    <name type="scientific">Kocuria marina subsp. indica</name>
    <dbReference type="NCBI Taxonomy" id="1049583"/>
    <lineage>
        <taxon>Bacteria</taxon>
        <taxon>Bacillati</taxon>
        <taxon>Actinomycetota</taxon>
        <taxon>Actinomycetes</taxon>
        <taxon>Micrococcales</taxon>
        <taxon>Micrococcaceae</taxon>
        <taxon>Kocuria</taxon>
    </lineage>
</organism>
<gene>
    <name evidence="1" type="ORF">GKZ75_09600</name>
</gene>
<evidence type="ECO:0000313" key="1">
    <source>
        <dbReference type="EMBL" id="NDO78471.1"/>
    </source>
</evidence>